<dbReference type="EMBL" id="KX284725">
    <property type="protein sequence ID" value="AOM67515.1"/>
    <property type="molecule type" value="Genomic_DNA"/>
</dbReference>
<accession>A0A1C9CGM4</accession>
<dbReference type="GO" id="GO:0009706">
    <property type="term" value="C:chloroplast inner membrane"/>
    <property type="evidence" value="ECO:0007669"/>
    <property type="project" value="TreeGrafter"/>
</dbReference>
<name>A0A1C9CGM4_9FLOR</name>
<evidence type="ECO:0000256" key="1">
    <source>
        <dbReference type="SAM" id="Phobius"/>
    </source>
</evidence>
<geneLocation type="plastid" evidence="3"/>
<feature type="domain" description="Mce/MlaD" evidence="2">
    <location>
        <begin position="44"/>
        <end position="119"/>
    </location>
</feature>
<dbReference type="InterPro" id="IPR003399">
    <property type="entry name" value="Mce/MlaD"/>
</dbReference>
<dbReference type="PANTHER" id="PTHR34675:SF1">
    <property type="entry name" value="PROTEIN TRIGALACTOSYLDIACYLGLYCEROL 2, CHLOROPLASTIC"/>
    <property type="match status" value="1"/>
</dbReference>
<feature type="transmembrane region" description="Helical" evidence="1">
    <location>
        <begin position="18"/>
        <end position="36"/>
    </location>
</feature>
<evidence type="ECO:0000313" key="3">
    <source>
        <dbReference type="EMBL" id="AOM67515.1"/>
    </source>
</evidence>
<dbReference type="GO" id="GO:0005319">
    <property type="term" value="F:lipid transporter activity"/>
    <property type="evidence" value="ECO:0007669"/>
    <property type="project" value="TreeGrafter"/>
</dbReference>
<proteinExistence type="predicted"/>
<organism evidence="3">
    <name type="scientific">Kumanoa americana</name>
    <dbReference type="NCBI Taxonomy" id="1196377"/>
    <lineage>
        <taxon>Eukaryota</taxon>
        <taxon>Rhodophyta</taxon>
        <taxon>Florideophyceae</taxon>
        <taxon>Nemaliophycidae</taxon>
        <taxon>Batrachospermales</taxon>
        <taxon>Batrachospermaceae</taxon>
        <taxon>Kumanoa</taxon>
    </lineage>
</organism>
<keyword evidence="1" id="KW-0472">Membrane</keyword>
<dbReference type="RefSeq" id="YP_009297781.1">
    <property type="nucleotide sequence ID" value="NC_031178.1"/>
</dbReference>
<keyword evidence="1" id="KW-1133">Transmembrane helix</keyword>
<evidence type="ECO:0000259" key="2">
    <source>
        <dbReference type="Pfam" id="PF02470"/>
    </source>
</evidence>
<dbReference type="GeneID" id="29056796"/>
<keyword evidence="3" id="KW-0934">Plastid</keyword>
<keyword evidence="1" id="KW-0812">Transmembrane</keyword>
<sequence>MIILMKINFQNIALKNKILYLLVIIFLISFVIKFIPKVISNSSSYSIFIEFDNAHGIKPGTIVRLRGVSIGQVTDLKLSVNTVLVLVKIRSSLHIIPKKVLVETNQTGLLNEAVIDILPLELLDMKEISVLNPLSPKCVDSTIVCDLSYLQGDRGLNYDDLVRATTRISQRFDDPRFFNAFYVFLQNSIELSDKVLEISSQLLDTLLFLFYKYPKSF</sequence>
<dbReference type="PANTHER" id="PTHR34675">
    <property type="entry name" value="PROTEIN TRIGALACTOSYLDIACYLGLYCEROL 2, CHLOROPLASTIC"/>
    <property type="match status" value="1"/>
</dbReference>
<dbReference type="Pfam" id="PF02470">
    <property type="entry name" value="MlaD"/>
    <property type="match status" value="1"/>
</dbReference>
<dbReference type="InterPro" id="IPR039342">
    <property type="entry name" value="TGD2-like"/>
</dbReference>
<dbReference type="GO" id="GO:0005543">
    <property type="term" value="F:phospholipid binding"/>
    <property type="evidence" value="ECO:0007669"/>
    <property type="project" value="TreeGrafter"/>
</dbReference>
<gene>
    <name evidence="3" type="primary">ycf22</name>
    <name evidence="3" type="ORF">Kuma_081</name>
</gene>
<reference evidence="3" key="1">
    <citation type="journal article" date="2018" name="PLoS ONE">
        <title>Plastid genome analysis of three Nemaliophycidae red algal species suggests environmental adaptation for iron limited habitats.</title>
        <authorList>
            <person name="Cho C.H."/>
            <person name="Choi J.W."/>
            <person name="Lam D.W."/>
            <person name="Kim K.M."/>
            <person name="Yoon H.S."/>
        </authorList>
    </citation>
    <scope>NUCLEOTIDE SEQUENCE</scope>
</reference>
<protein>
    <recommendedName>
        <fullName evidence="2">Mce/MlaD domain-containing protein</fullName>
    </recommendedName>
</protein>
<dbReference type="AlphaFoldDB" id="A0A1C9CGM4"/>